<dbReference type="OrthoDB" id="10025998at2759"/>
<feature type="domain" description="DUF5672" evidence="3">
    <location>
        <begin position="146"/>
        <end position="255"/>
    </location>
</feature>
<name>A0A1D9PYI5_SCLS1</name>
<feature type="region of interest" description="Disordered" evidence="1">
    <location>
        <begin position="247"/>
        <end position="348"/>
    </location>
</feature>
<dbReference type="Pfam" id="PF18922">
    <property type="entry name" value="DUF5672"/>
    <property type="match status" value="1"/>
</dbReference>
<accession>A0A1D9PYI5</accession>
<evidence type="ECO:0000313" key="4">
    <source>
        <dbReference type="EMBL" id="APA07760.1"/>
    </source>
</evidence>
<proteinExistence type="predicted"/>
<reference evidence="5" key="1">
    <citation type="journal article" date="2017" name="Genome Biol. Evol.">
        <title>The complete genome sequence of the phytopathogenic fungus Sclerotinia sclerotiorum reveals insights into the genome architecture of broad host range pathogens.</title>
        <authorList>
            <person name="Derbyshire M."/>
            <person name="Denton-Giles M."/>
            <person name="Hegedus D."/>
            <person name="Seifbarghy S."/>
            <person name="Rollins J."/>
            <person name="van Kan J."/>
            <person name="Seidl M.F."/>
            <person name="Faino L."/>
            <person name="Mbengue M."/>
            <person name="Navaud O."/>
            <person name="Raffaele S."/>
            <person name="Hammond-Kosack K."/>
            <person name="Heard S."/>
            <person name="Oliver R."/>
        </authorList>
    </citation>
    <scope>NUCLEOTIDE SEQUENCE [LARGE SCALE GENOMIC DNA]</scope>
    <source>
        <strain evidence="5">ATCC 18683 / 1980 / Ss-1</strain>
    </source>
</reference>
<feature type="transmembrane region" description="Helical" evidence="2">
    <location>
        <begin position="12"/>
        <end position="30"/>
    </location>
</feature>
<evidence type="ECO:0000256" key="1">
    <source>
        <dbReference type="SAM" id="MobiDB-lite"/>
    </source>
</evidence>
<keyword evidence="2" id="KW-0472">Membrane</keyword>
<dbReference type="AlphaFoldDB" id="A0A1D9PYI5"/>
<dbReference type="VEuPathDB" id="FungiDB:sscle_03g025300"/>
<evidence type="ECO:0000259" key="3">
    <source>
        <dbReference type="Pfam" id="PF18922"/>
    </source>
</evidence>
<keyword evidence="2" id="KW-0812">Transmembrane</keyword>
<evidence type="ECO:0000313" key="5">
    <source>
        <dbReference type="Proteomes" id="UP000177798"/>
    </source>
</evidence>
<sequence>MAIDVQQRQARNIGFGAILFLIIIWTVKLSNPNHNALEIYSNHTNFFNSSRPTFSFPNLFLGEKLNATVETKPVTDEFGDYFNGTIFNKVAVIIEDSYRPEVIPLVLHFGSVLGPTWPILIYTSIEEVGRFSTSAALSRYLTQGLIQIRNLPQSVLFTDLKARNKFMTDTWLWENLAPAEHILLFNSDSMLCSNAATSVDDFFAYDLIGTPLKDKGHRGGLSLRKRSSMLRVLDVWDFAEEVKKQEDEKKKKEEIRKKKEEGQKKKEEEQRKKEEKAKKKKLEDEKKKLENERKKMKGKGQNDSKKVGRGKQDGKKKQEKENGKKSENRERKEEEPEEEMAEDQWFQEKLRKLQDDEENLGIDPEEDGAINLPAEEVVRTFSVESIDYPHPLGLHRVHKWKEDQMDKLLDWCPEYRLCSVPHHGREFPTFENGGVGW</sequence>
<protein>
    <recommendedName>
        <fullName evidence="3">DUF5672 domain-containing protein</fullName>
    </recommendedName>
</protein>
<dbReference type="InterPro" id="IPR043729">
    <property type="entry name" value="DUF5672"/>
</dbReference>
<evidence type="ECO:0000256" key="2">
    <source>
        <dbReference type="SAM" id="Phobius"/>
    </source>
</evidence>
<keyword evidence="2" id="KW-1133">Transmembrane helix</keyword>
<gene>
    <name evidence="4" type="ORF">sscle_03g025300</name>
</gene>
<organism evidence="4 5">
    <name type="scientific">Sclerotinia sclerotiorum (strain ATCC 18683 / 1980 / Ss-1)</name>
    <name type="common">White mold</name>
    <name type="synonym">Whetzelinia sclerotiorum</name>
    <dbReference type="NCBI Taxonomy" id="665079"/>
    <lineage>
        <taxon>Eukaryota</taxon>
        <taxon>Fungi</taxon>
        <taxon>Dikarya</taxon>
        <taxon>Ascomycota</taxon>
        <taxon>Pezizomycotina</taxon>
        <taxon>Leotiomycetes</taxon>
        <taxon>Helotiales</taxon>
        <taxon>Sclerotiniaceae</taxon>
        <taxon>Sclerotinia</taxon>
    </lineage>
</organism>
<dbReference type="EMBL" id="CP017816">
    <property type="protein sequence ID" value="APA07760.1"/>
    <property type="molecule type" value="Genomic_DNA"/>
</dbReference>
<feature type="compositionally biased region" description="Basic and acidic residues" evidence="1">
    <location>
        <begin position="247"/>
        <end position="293"/>
    </location>
</feature>
<dbReference type="Proteomes" id="UP000177798">
    <property type="component" value="Chromosome 3"/>
</dbReference>
<feature type="compositionally biased region" description="Basic and acidic residues" evidence="1">
    <location>
        <begin position="300"/>
        <end position="334"/>
    </location>
</feature>